<proteinExistence type="predicted"/>
<dbReference type="Pfam" id="PF01832">
    <property type="entry name" value="Glucosaminidase"/>
    <property type="match status" value="1"/>
</dbReference>
<dbReference type="GO" id="GO:0004040">
    <property type="term" value="F:amidase activity"/>
    <property type="evidence" value="ECO:0007669"/>
    <property type="project" value="InterPro"/>
</dbReference>
<accession>A0A0F9T7D0</accession>
<sequence>MKLHPGHETRPDDYKFMDSAKTPLTEAEAAYYLRAAWKNIYDVYPSVNSLALLWAQSAGETGRWKLLRCNNWGNIKKRTDTKWTSYDAGEVINGKHQMFYPYHPQTHFAAFDGPLAGAEYYIRFLSQRTRYKKAWVEVMAGDPVAYCRELKKAGYFTAGLAHYTRGVVSLTNEFKRKADALMTWAPEPEPEPEPVVIPEPKPEPELEPVVEPIAEPVVEPEPAKGLLTMIMEFLSKLFGEK</sequence>
<protein>
    <recommendedName>
        <fullName evidence="1">Mannosyl-glycoprotein endo-beta-N-acetylglucosamidase-like domain-containing protein</fullName>
    </recommendedName>
</protein>
<dbReference type="AlphaFoldDB" id="A0A0F9T7D0"/>
<name>A0A0F9T7D0_9ZZZZ</name>
<comment type="caution">
    <text evidence="2">The sequence shown here is derived from an EMBL/GenBank/DDBJ whole genome shotgun (WGS) entry which is preliminary data.</text>
</comment>
<organism evidence="2">
    <name type="scientific">marine sediment metagenome</name>
    <dbReference type="NCBI Taxonomy" id="412755"/>
    <lineage>
        <taxon>unclassified sequences</taxon>
        <taxon>metagenomes</taxon>
        <taxon>ecological metagenomes</taxon>
    </lineage>
</organism>
<gene>
    <name evidence="2" type="ORF">LCGC14_0427340</name>
</gene>
<dbReference type="InterPro" id="IPR002901">
    <property type="entry name" value="MGlyc_endo_b_GlcNAc-like_dom"/>
</dbReference>
<dbReference type="Gene3D" id="1.10.530.10">
    <property type="match status" value="1"/>
</dbReference>
<evidence type="ECO:0000313" key="2">
    <source>
        <dbReference type="EMBL" id="KKN70842.1"/>
    </source>
</evidence>
<dbReference type="EMBL" id="LAZR01000396">
    <property type="protein sequence ID" value="KKN70842.1"/>
    <property type="molecule type" value="Genomic_DNA"/>
</dbReference>
<reference evidence="2" key="1">
    <citation type="journal article" date="2015" name="Nature">
        <title>Complex archaea that bridge the gap between prokaryotes and eukaryotes.</title>
        <authorList>
            <person name="Spang A."/>
            <person name="Saw J.H."/>
            <person name="Jorgensen S.L."/>
            <person name="Zaremba-Niedzwiedzka K."/>
            <person name="Martijn J."/>
            <person name="Lind A.E."/>
            <person name="van Eijk R."/>
            <person name="Schleper C."/>
            <person name="Guy L."/>
            <person name="Ettema T.J."/>
        </authorList>
    </citation>
    <scope>NUCLEOTIDE SEQUENCE</scope>
</reference>
<feature type="domain" description="Mannosyl-glycoprotein endo-beta-N-acetylglucosamidase-like" evidence="1">
    <location>
        <begin position="51"/>
        <end position="174"/>
    </location>
</feature>
<evidence type="ECO:0000259" key="1">
    <source>
        <dbReference type="Pfam" id="PF01832"/>
    </source>
</evidence>